<reference evidence="2 3" key="1">
    <citation type="submission" date="2024-09" db="EMBL/GenBank/DDBJ databases">
        <authorList>
            <person name="Sun Q."/>
            <person name="Mori K."/>
        </authorList>
    </citation>
    <scope>NUCLEOTIDE SEQUENCE [LARGE SCALE GENOMIC DNA]</scope>
    <source>
        <strain evidence="2 3">JCM 15389</strain>
    </source>
</reference>
<proteinExistence type="predicted"/>
<sequence length="147" mass="16662">MNMQETRRFYEEVFGFEIVQHNTVSMMVRLGGQHCYAVVETGKPTNMPLLNHNGLDLGSVEEVEKAHELLSSVASEYGIRKITPAQFQHGNFGFYVCDLDGNWWELLANPPGGYSYVFDEPERDLTGREGFDEVALRSFMPAPPRLS</sequence>
<accession>A0ABV6C8K9</accession>
<organism evidence="2 3">
    <name type="scientific">Aciditerrimonas ferrireducens</name>
    <dbReference type="NCBI Taxonomy" id="667306"/>
    <lineage>
        <taxon>Bacteria</taxon>
        <taxon>Bacillati</taxon>
        <taxon>Actinomycetota</taxon>
        <taxon>Acidimicrobiia</taxon>
        <taxon>Acidimicrobiales</taxon>
        <taxon>Acidimicrobiaceae</taxon>
        <taxon>Aciditerrimonas</taxon>
    </lineage>
</organism>
<dbReference type="InterPro" id="IPR037523">
    <property type="entry name" value="VOC_core"/>
</dbReference>
<evidence type="ECO:0000313" key="3">
    <source>
        <dbReference type="Proteomes" id="UP001589788"/>
    </source>
</evidence>
<evidence type="ECO:0000313" key="2">
    <source>
        <dbReference type="EMBL" id="MFC0082572.1"/>
    </source>
</evidence>
<dbReference type="Gene3D" id="3.10.180.10">
    <property type="entry name" value="2,3-Dihydroxybiphenyl 1,2-Dioxygenase, domain 1"/>
    <property type="match status" value="1"/>
</dbReference>
<dbReference type="CDD" id="cd06587">
    <property type="entry name" value="VOC"/>
    <property type="match status" value="1"/>
</dbReference>
<dbReference type="PROSITE" id="PS51819">
    <property type="entry name" value="VOC"/>
    <property type="match status" value="1"/>
</dbReference>
<evidence type="ECO:0000259" key="1">
    <source>
        <dbReference type="PROSITE" id="PS51819"/>
    </source>
</evidence>
<dbReference type="EMBL" id="JBHLYQ010000117">
    <property type="protein sequence ID" value="MFC0082572.1"/>
    <property type="molecule type" value="Genomic_DNA"/>
</dbReference>
<dbReference type="InterPro" id="IPR004360">
    <property type="entry name" value="Glyas_Fos-R_dOase_dom"/>
</dbReference>
<dbReference type="Proteomes" id="UP001589788">
    <property type="component" value="Unassembled WGS sequence"/>
</dbReference>
<dbReference type="Pfam" id="PF00903">
    <property type="entry name" value="Glyoxalase"/>
    <property type="match status" value="1"/>
</dbReference>
<protein>
    <submittedName>
        <fullName evidence="2">VOC family protein</fullName>
    </submittedName>
</protein>
<name>A0ABV6C8K9_9ACTN</name>
<dbReference type="SUPFAM" id="SSF54593">
    <property type="entry name" value="Glyoxalase/Bleomycin resistance protein/Dihydroxybiphenyl dioxygenase"/>
    <property type="match status" value="1"/>
</dbReference>
<feature type="domain" description="VOC" evidence="1">
    <location>
        <begin position="1"/>
        <end position="109"/>
    </location>
</feature>
<dbReference type="InterPro" id="IPR029068">
    <property type="entry name" value="Glyas_Bleomycin-R_OHBP_Dase"/>
</dbReference>
<keyword evidence="3" id="KW-1185">Reference proteome</keyword>
<comment type="caution">
    <text evidence="2">The sequence shown here is derived from an EMBL/GenBank/DDBJ whole genome shotgun (WGS) entry which is preliminary data.</text>
</comment>
<gene>
    <name evidence="2" type="ORF">ACFFRE_10560</name>
</gene>
<dbReference type="RefSeq" id="WP_377790180.1">
    <property type="nucleotide sequence ID" value="NZ_JBHLYQ010000117.1"/>
</dbReference>